<dbReference type="AlphaFoldDB" id="A0A2U8I444"/>
<organism evidence="2 3">
    <name type="scientific">Candidatus Fukatsuia symbiotica</name>
    <dbReference type="NCBI Taxonomy" id="1878942"/>
    <lineage>
        <taxon>Bacteria</taxon>
        <taxon>Pseudomonadati</taxon>
        <taxon>Pseudomonadota</taxon>
        <taxon>Gammaproteobacteria</taxon>
        <taxon>Enterobacterales</taxon>
        <taxon>Yersiniaceae</taxon>
        <taxon>Candidatus Fukatsuia</taxon>
    </lineage>
</organism>
<evidence type="ECO:0000313" key="2">
    <source>
        <dbReference type="EMBL" id="AWK13912.1"/>
    </source>
</evidence>
<dbReference type="RefSeq" id="WP_072550492.1">
    <property type="nucleotide sequence ID" value="NZ_CP021659.1"/>
</dbReference>
<dbReference type="Gene3D" id="1.10.10.10">
    <property type="entry name" value="Winged helix-like DNA-binding domain superfamily/Winged helix DNA-binding domain"/>
    <property type="match status" value="1"/>
</dbReference>
<feature type="compositionally biased region" description="Basic and acidic residues" evidence="1">
    <location>
        <begin position="1"/>
        <end position="18"/>
    </location>
</feature>
<evidence type="ECO:0000313" key="3">
    <source>
        <dbReference type="Proteomes" id="UP000261875"/>
    </source>
</evidence>
<dbReference type="KEGG" id="fsm:CCS41_04575"/>
<gene>
    <name evidence="2" type="ORF">CCS41_04575</name>
</gene>
<accession>A0A2U8I444</accession>
<evidence type="ECO:0000256" key="1">
    <source>
        <dbReference type="SAM" id="MobiDB-lite"/>
    </source>
</evidence>
<reference evidence="2 3" key="1">
    <citation type="submission" date="2017-05" db="EMBL/GenBank/DDBJ databases">
        <title>Genome sequence of Candidatus Fukatsuia symbiotica and Candidatus Hamiltonella defensa from Acyrthosiphon pisum strain 5D.</title>
        <authorList>
            <person name="Patel V.A."/>
            <person name="Chevignon G."/>
            <person name="Russell J.A."/>
            <person name="Oliver K.M."/>
        </authorList>
    </citation>
    <scope>NUCLEOTIDE SEQUENCE [LARGE SCALE GENOMIC DNA]</scope>
    <source>
        <strain evidence="2 3">5D</strain>
    </source>
</reference>
<proteinExistence type="predicted"/>
<protein>
    <submittedName>
        <fullName evidence="2">LuxR family transcriptional regulator</fullName>
    </submittedName>
</protein>
<dbReference type="InterPro" id="IPR016032">
    <property type="entry name" value="Sig_transdc_resp-reg_C-effctor"/>
</dbReference>
<feature type="region of interest" description="Disordered" evidence="1">
    <location>
        <begin position="1"/>
        <end position="22"/>
    </location>
</feature>
<keyword evidence="3" id="KW-1185">Reference proteome</keyword>
<dbReference type="EMBL" id="CP021659">
    <property type="protein sequence ID" value="AWK13912.1"/>
    <property type="molecule type" value="Genomic_DNA"/>
</dbReference>
<sequence length="242" mass="27912">MTTDAHHRENENREEKNVDSSQGISVKSFGSLVSFMEYNEEPWGIKDLESRFMYANRATIELSKLPAGFDVEGRLDNECPTAWGDFAPELQKQDRDVEQKKKRRAMIQTNLWGQEHTLCEKFPFFKGKKCIGTVYHVTKFNFVSLYELFDKKIPPILVTEPPTGLFTDKELEVIFFMLKPDMTAKKTARKLCLSDRTVENRLQAIYGKSKVNSLSSLREFCLCEGFGQHIPERFISPGCTFL</sequence>
<dbReference type="Proteomes" id="UP000261875">
    <property type="component" value="Chromosome"/>
</dbReference>
<dbReference type="GO" id="GO:0003677">
    <property type="term" value="F:DNA binding"/>
    <property type="evidence" value="ECO:0007669"/>
    <property type="project" value="InterPro"/>
</dbReference>
<dbReference type="STRING" id="1878942.GCA_900128755_01069"/>
<dbReference type="SUPFAM" id="SSF46894">
    <property type="entry name" value="C-terminal effector domain of the bipartite response regulators"/>
    <property type="match status" value="1"/>
</dbReference>
<name>A0A2U8I444_9GAMM</name>
<dbReference type="OrthoDB" id="6191871at2"/>
<dbReference type="GO" id="GO:0006355">
    <property type="term" value="P:regulation of DNA-templated transcription"/>
    <property type="evidence" value="ECO:0007669"/>
    <property type="project" value="InterPro"/>
</dbReference>
<dbReference type="InterPro" id="IPR036388">
    <property type="entry name" value="WH-like_DNA-bd_sf"/>
</dbReference>